<keyword evidence="1" id="KW-0812">Transmembrane</keyword>
<protein>
    <recommendedName>
        <fullName evidence="4">ABC transporter permease</fullName>
    </recommendedName>
</protein>
<dbReference type="Proteomes" id="UP001596074">
    <property type="component" value="Unassembled WGS sequence"/>
</dbReference>
<proteinExistence type="predicted"/>
<keyword evidence="3" id="KW-1185">Reference proteome</keyword>
<sequence>MALVTGIATTLVSFTAVQLMLRGADLPAAGVGDPGVLAALAGGPLYLMLVGVTLLVPGLPGAIGDRFAWYWPITAGQAAYTVVPIEDMLAPRAGLAVLAAATAGIAIAGHTALRVRDV</sequence>
<keyword evidence="1" id="KW-1133">Transmembrane helix</keyword>
<evidence type="ECO:0008006" key="4">
    <source>
        <dbReference type="Google" id="ProtNLM"/>
    </source>
</evidence>
<name>A0ABW0ZTE4_9ACTN</name>
<evidence type="ECO:0000313" key="3">
    <source>
        <dbReference type="Proteomes" id="UP001596074"/>
    </source>
</evidence>
<feature type="transmembrane region" description="Helical" evidence="1">
    <location>
        <begin position="35"/>
        <end position="55"/>
    </location>
</feature>
<gene>
    <name evidence="2" type="ORF">ACFPZN_08985</name>
</gene>
<evidence type="ECO:0000256" key="1">
    <source>
        <dbReference type="SAM" id="Phobius"/>
    </source>
</evidence>
<keyword evidence="1" id="KW-0472">Membrane</keyword>
<accession>A0ABW0ZTE4</accession>
<feature type="transmembrane region" description="Helical" evidence="1">
    <location>
        <begin position="95"/>
        <end position="113"/>
    </location>
</feature>
<comment type="caution">
    <text evidence="2">The sequence shown here is derived from an EMBL/GenBank/DDBJ whole genome shotgun (WGS) entry which is preliminary data.</text>
</comment>
<reference evidence="3" key="1">
    <citation type="journal article" date="2019" name="Int. J. Syst. Evol. Microbiol.">
        <title>The Global Catalogue of Microorganisms (GCM) 10K type strain sequencing project: providing services to taxonomists for standard genome sequencing and annotation.</title>
        <authorList>
            <consortium name="The Broad Institute Genomics Platform"/>
            <consortium name="The Broad Institute Genome Sequencing Center for Infectious Disease"/>
            <person name="Wu L."/>
            <person name="Ma J."/>
        </authorList>
    </citation>
    <scope>NUCLEOTIDE SEQUENCE [LARGE SCALE GENOMIC DNA]</scope>
    <source>
        <strain evidence="3">KCTC 42087</strain>
    </source>
</reference>
<organism evidence="2 3">
    <name type="scientific">Actinomadura rugatobispora</name>
    <dbReference type="NCBI Taxonomy" id="1994"/>
    <lineage>
        <taxon>Bacteria</taxon>
        <taxon>Bacillati</taxon>
        <taxon>Actinomycetota</taxon>
        <taxon>Actinomycetes</taxon>
        <taxon>Streptosporangiales</taxon>
        <taxon>Thermomonosporaceae</taxon>
        <taxon>Actinomadura</taxon>
    </lineage>
</organism>
<dbReference type="RefSeq" id="WP_378281363.1">
    <property type="nucleotide sequence ID" value="NZ_JBHSON010000010.1"/>
</dbReference>
<feature type="transmembrane region" description="Helical" evidence="1">
    <location>
        <begin position="67"/>
        <end position="83"/>
    </location>
</feature>
<evidence type="ECO:0000313" key="2">
    <source>
        <dbReference type="EMBL" id="MFC5745738.1"/>
    </source>
</evidence>
<dbReference type="EMBL" id="JBHSON010000010">
    <property type="protein sequence ID" value="MFC5745738.1"/>
    <property type="molecule type" value="Genomic_DNA"/>
</dbReference>